<evidence type="ECO:0000256" key="3">
    <source>
        <dbReference type="ARBA" id="ARBA00022475"/>
    </source>
</evidence>
<dbReference type="Proteomes" id="UP000282312">
    <property type="component" value="Unassembled WGS sequence"/>
</dbReference>
<evidence type="ECO:0000256" key="6">
    <source>
        <dbReference type="ARBA" id="ARBA00023136"/>
    </source>
</evidence>
<feature type="transmembrane region" description="Helical" evidence="7">
    <location>
        <begin position="206"/>
        <end position="225"/>
    </location>
</feature>
<evidence type="ECO:0000256" key="7">
    <source>
        <dbReference type="SAM" id="Phobius"/>
    </source>
</evidence>
<gene>
    <name evidence="9" type="ORF">DLJ59_17395</name>
</gene>
<keyword evidence="3" id="KW-1003">Cell membrane</keyword>
<accession>A0A3N9WLW2</accession>
<evidence type="ECO:0000256" key="4">
    <source>
        <dbReference type="ARBA" id="ARBA00022692"/>
    </source>
</evidence>
<dbReference type="SUPFAM" id="SSF103473">
    <property type="entry name" value="MFS general substrate transporter"/>
    <property type="match status" value="1"/>
</dbReference>
<dbReference type="PANTHER" id="PTHR42718:SF47">
    <property type="entry name" value="METHYL VIOLOGEN RESISTANCE PROTEIN SMVA"/>
    <property type="match status" value="1"/>
</dbReference>
<feature type="transmembrane region" description="Helical" evidence="7">
    <location>
        <begin position="143"/>
        <end position="163"/>
    </location>
</feature>
<dbReference type="RefSeq" id="WP_124773686.1">
    <property type="nucleotide sequence ID" value="NZ_JBEZFR010000029.1"/>
</dbReference>
<keyword evidence="5 7" id="KW-1133">Transmembrane helix</keyword>
<dbReference type="InterPro" id="IPR036259">
    <property type="entry name" value="MFS_trans_sf"/>
</dbReference>
<feature type="transmembrane region" description="Helical" evidence="7">
    <location>
        <begin position="84"/>
        <end position="104"/>
    </location>
</feature>
<proteinExistence type="predicted"/>
<comment type="subcellular location">
    <subcellularLocation>
        <location evidence="1">Cell membrane</location>
        <topology evidence="1">Multi-pass membrane protein</topology>
    </subcellularLocation>
</comment>
<feature type="transmembrane region" description="Helical" evidence="7">
    <location>
        <begin position="306"/>
        <end position="328"/>
    </location>
</feature>
<dbReference type="Pfam" id="PF07690">
    <property type="entry name" value="MFS_1"/>
    <property type="match status" value="1"/>
</dbReference>
<dbReference type="CDD" id="cd17321">
    <property type="entry name" value="MFS_MMR_MDR_like"/>
    <property type="match status" value="1"/>
</dbReference>
<dbReference type="GO" id="GO:0005886">
    <property type="term" value="C:plasma membrane"/>
    <property type="evidence" value="ECO:0007669"/>
    <property type="project" value="UniProtKB-SubCell"/>
</dbReference>
<feature type="transmembrane region" description="Helical" evidence="7">
    <location>
        <begin position="169"/>
        <end position="194"/>
    </location>
</feature>
<evidence type="ECO:0000313" key="9">
    <source>
        <dbReference type="EMBL" id="RQX01788.1"/>
    </source>
</evidence>
<keyword evidence="2" id="KW-0813">Transport</keyword>
<feature type="domain" description="Major facilitator superfamily (MFS) profile" evidence="8">
    <location>
        <begin position="19"/>
        <end position="503"/>
    </location>
</feature>
<keyword evidence="6 7" id="KW-0472">Membrane</keyword>
<dbReference type="InterPro" id="IPR020846">
    <property type="entry name" value="MFS_dom"/>
</dbReference>
<dbReference type="GO" id="GO:0022857">
    <property type="term" value="F:transmembrane transporter activity"/>
    <property type="evidence" value="ECO:0007669"/>
    <property type="project" value="InterPro"/>
</dbReference>
<dbReference type="OrthoDB" id="9781469at2"/>
<reference evidence="9 10" key="1">
    <citation type="submission" date="2018-05" db="EMBL/GenBank/DDBJ databases">
        <title>Micromonospora from Atacama Desert.</title>
        <authorList>
            <person name="Carro L."/>
            <person name="Goodfellow M."/>
            <person name="Klenk H.-P."/>
        </authorList>
    </citation>
    <scope>NUCLEOTIDE SEQUENCE [LARGE SCALE GENOMIC DNA]</scope>
    <source>
        <strain evidence="9 10">LB39</strain>
    </source>
</reference>
<feature type="transmembrane region" description="Helical" evidence="7">
    <location>
        <begin position="17"/>
        <end position="40"/>
    </location>
</feature>
<dbReference type="PANTHER" id="PTHR42718">
    <property type="entry name" value="MAJOR FACILITATOR SUPERFAMILY MULTIDRUG TRANSPORTER MFSC"/>
    <property type="match status" value="1"/>
</dbReference>
<evidence type="ECO:0000313" key="10">
    <source>
        <dbReference type="Proteomes" id="UP000282312"/>
    </source>
</evidence>
<evidence type="ECO:0000256" key="1">
    <source>
        <dbReference type="ARBA" id="ARBA00004651"/>
    </source>
</evidence>
<feature type="transmembrane region" description="Helical" evidence="7">
    <location>
        <begin position="272"/>
        <end position="294"/>
    </location>
</feature>
<keyword evidence="4 7" id="KW-0812">Transmembrane</keyword>
<sequence length="510" mass="52326">MSTTDTVTPARAGRREWLGLAILSLPALLVSMDLTVLHLAAPTISADLRPTAAQLLWIVDIYGFLIAGFLITMGTLGDRIGRRLLLLIGAAAFGVASVVAAFSPNAETLIAARALLGVAGATLAPSTVALIRNMFHDPAQRTTAISIWFMSFMAGSAVGPLIGGALLEVAWWGSTFLIGVPVMVLLLAFGPVLLPEHRAPLPGRMDLLGALTALGAILSIVYGLKRVAEDGLTVTPLVTVAVGLVLGTVFLRRQRTVAAPLLDLDLFRLRTVSVSVLALTIGAVAVGGVGYLSAQYLQLVADQSPIMAGLWMLPPLLIGIVTTIVTPIVGRRIGPGAKTTLGLVVAAIGLLVVSRTNDDSGVGYVVAGLVLLFGGIMPVLALGVDIVVAAAPPARTGAASAITETAQELGIALGIAVLGSISTAIYRQQMRDVVPPEGVPADAVQAARSTLGAAGEVSARLGPALLESAERAFTDGMRLAAVVSAVLLMITAIIAAVTLRRIRATGGGPH</sequence>
<dbReference type="Gene3D" id="1.20.1250.20">
    <property type="entry name" value="MFS general substrate transporter like domains"/>
    <property type="match status" value="1"/>
</dbReference>
<keyword evidence="10" id="KW-1185">Reference proteome</keyword>
<feature type="transmembrane region" description="Helical" evidence="7">
    <location>
        <begin position="479"/>
        <end position="499"/>
    </location>
</feature>
<feature type="transmembrane region" description="Helical" evidence="7">
    <location>
        <begin position="231"/>
        <end position="251"/>
    </location>
</feature>
<evidence type="ECO:0000259" key="8">
    <source>
        <dbReference type="PROSITE" id="PS50850"/>
    </source>
</evidence>
<feature type="transmembrane region" description="Helical" evidence="7">
    <location>
        <begin position="409"/>
        <end position="426"/>
    </location>
</feature>
<organism evidence="9 10">
    <name type="scientific">Micromonospora inaquosa</name>
    <dbReference type="NCBI Taxonomy" id="2203716"/>
    <lineage>
        <taxon>Bacteria</taxon>
        <taxon>Bacillati</taxon>
        <taxon>Actinomycetota</taxon>
        <taxon>Actinomycetes</taxon>
        <taxon>Micromonosporales</taxon>
        <taxon>Micromonosporaceae</taxon>
        <taxon>Micromonospora</taxon>
    </lineage>
</organism>
<dbReference type="Gene3D" id="1.20.1720.10">
    <property type="entry name" value="Multidrug resistance protein D"/>
    <property type="match status" value="1"/>
</dbReference>
<feature type="transmembrane region" description="Helical" evidence="7">
    <location>
        <begin position="110"/>
        <end position="131"/>
    </location>
</feature>
<feature type="transmembrane region" description="Helical" evidence="7">
    <location>
        <begin position="340"/>
        <end position="356"/>
    </location>
</feature>
<dbReference type="InterPro" id="IPR011701">
    <property type="entry name" value="MFS"/>
</dbReference>
<evidence type="ECO:0000256" key="5">
    <source>
        <dbReference type="ARBA" id="ARBA00022989"/>
    </source>
</evidence>
<evidence type="ECO:0000256" key="2">
    <source>
        <dbReference type="ARBA" id="ARBA00022448"/>
    </source>
</evidence>
<dbReference type="PROSITE" id="PS50850">
    <property type="entry name" value="MFS"/>
    <property type="match status" value="1"/>
</dbReference>
<comment type="caution">
    <text evidence="9">The sequence shown here is derived from an EMBL/GenBank/DDBJ whole genome shotgun (WGS) entry which is preliminary data.</text>
</comment>
<feature type="transmembrane region" description="Helical" evidence="7">
    <location>
        <begin position="52"/>
        <end position="72"/>
    </location>
</feature>
<feature type="transmembrane region" description="Helical" evidence="7">
    <location>
        <begin position="362"/>
        <end position="388"/>
    </location>
</feature>
<dbReference type="EMBL" id="QGSZ01000218">
    <property type="protein sequence ID" value="RQX01788.1"/>
    <property type="molecule type" value="Genomic_DNA"/>
</dbReference>
<name>A0A3N9WLW2_9ACTN</name>
<dbReference type="AlphaFoldDB" id="A0A3N9WLW2"/>
<protein>
    <submittedName>
        <fullName evidence="9">MFS transporter</fullName>
    </submittedName>
</protein>